<comment type="caution">
    <text evidence="2">The sequence shown here is derived from an EMBL/GenBank/DDBJ whole genome shotgun (WGS) entry which is preliminary data.</text>
</comment>
<dbReference type="EMBL" id="CAJNOK010006056">
    <property type="protein sequence ID" value="CAF0992200.1"/>
    <property type="molecule type" value="Genomic_DNA"/>
</dbReference>
<proteinExistence type="predicted"/>
<dbReference type="EMBL" id="CAJOBA010006063">
    <property type="protein sequence ID" value="CAF3762194.1"/>
    <property type="molecule type" value="Genomic_DNA"/>
</dbReference>
<evidence type="ECO:0000313" key="3">
    <source>
        <dbReference type="Proteomes" id="UP000682733"/>
    </source>
</evidence>
<organism evidence="2 3">
    <name type="scientific">Didymodactylos carnosus</name>
    <dbReference type="NCBI Taxonomy" id="1234261"/>
    <lineage>
        <taxon>Eukaryota</taxon>
        <taxon>Metazoa</taxon>
        <taxon>Spiralia</taxon>
        <taxon>Gnathifera</taxon>
        <taxon>Rotifera</taxon>
        <taxon>Eurotatoria</taxon>
        <taxon>Bdelloidea</taxon>
        <taxon>Philodinida</taxon>
        <taxon>Philodinidae</taxon>
        <taxon>Didymodactylos</taxon>
    </lineage>
</organism>
<accession>A0A8S2IVT4</accession>
<protein>
    <submittedName>
        <fullName evidence="2">Uncharacterized protein</fullName>
    </submittedName>
</protein>
<dbReference type="AlphaFoldDB" id="A0A8S2IVT4"/>
<gene>
    <name evidence="1" type="ORF">OVA965_LOCUS14132</name>
    <name evidence="2" type="ORF">TMI583_LOCUS14135</name>
</gene>
<name>A0A8S2IVT4_9BILA</name>
<evidence type="ECO:0000313" key="2">
    <source>
        <dbReference type="EMBL" id="CAF3762194.1"/>
    </source>
</evidence>
<evidence type="ECO:0000313" key="1">
    <source>
        <dbReference type="EMBL" id="CAF0992200.1"/>
    </source>
</evidence>
<reference evidence="2" key="1">
    <citation type="submission" date="2021-02" db="EMBL/GenBank/DDBJ databases">
        <authorList>
            <person name="Nowell W R."/>
        </authorList>
    </citation>
    <scope>NUCLEOTIDE SEQUENCE</scope>
</reference>
<dbReference type="Proteomes" id="UP000677228">
    <property type="component" value="Unassembled WGS sequence"/>
</dbReference>
<sequence>MGNEDHEIRGHYSLLVAAKMNEDGTGASDCLSSLFDHEMIPRLLILQSELQSYQLLNRDAMVTGDNRLTVTSLTGLTVTATDPTGSVSDKLDDHISKLNQIFRSKFVIKRTIYDEVILALQD</sequence>
<dbReference type="Proteomes" id="UP000682733">
    <property type="component" value="Unassembled WGS sequence"/>
</dbReference>